<dbReference type="SUPFAM" id="SSF56349">
    <property type="entry name" value="DNA breaking-rejoining enzymes"/>
    <property type="match status" value="1"/>
</dbReference>
<dbReference type="Gene3D" id="1.10.150.130">
    <property type="match status" value="1"/>
</dbReference>
<dbReference type="Pfam" id="PF00589">
    <property type="entry name" value="Phage_integrase"/>
    <property type="match status" value="2"/>
</dbReference>
<dbReference type="CDD" id="cd00796">
    <property type="entry name" value="INT_Rci_Hp1_C"/>
    <property type="match status" value="1"/>
</dbReference>
<protein>
    <submittedName>
        <fullName evidence="6">Integrase</fullName>
    </submittedName>
</protein>
<comment type="caution">
    <text evidence="6">The sequence shown here is derived from an EMBL/GenBank/DDBJ whole genome shotgun (WGS) entry which is preliminary data.</text>
</comment>
<accession>A0A7X0EFL5</accession>
<dbReference type="InterPro" id="IPR053876">
    <property type="entry name" value="Phage_int_M"/>
</dbReference>
<dbReference type="PANTHER" id="PTHR30629">
    <property type="entry name" value="PROPHAGE INTEGRASE"/>
    <property type="match status" value="1"/>
</dbReference>
<evidence type="ECO:0000256" key="4">
    <source>
        <dbReference type="ARBA" id="ARBA00023172"/>
    </source>
</evidence>
<dbReference type="Proteomes" id="UP000539175">
    <property type="component" value="Unassembled WGS sequence"/>
</dbReference>
<dbReference type="EMBL" id="JACIIZ010000015">
    <property type="protein sequence ID" value="MBB6254115.1"/>
    <property type="molecule type" value="Genomic_DNA"/>
</dbReference>
<dbReference type="RefSeq" id="WP_184806028.1">
    <property type="nucleotide sequence ID" value="NZ_JACIIZ010000015.1"/>
</dbReference>
<feature type="domain" description="Tyr recombinase" evidence="5">
    <location>
        <begin position="198"/>
        <end position="430"/>
    </location>
</feature>
<keyword evidence="3" id="KW-0238">DNA-binding</keyword>
<comment type="similarity">
    <text evidence="1">Belongs to the 'phage' integrase family.</text>
</comment>
<dbReference type="InterPro" id="IPR002104">
    <property type="entry name" value="Integrase_catalytic"/>
</dbReference>
<keyword evidence="7" id="KW-1185">Reference proteome</keyword>
<evidence type="ECO:0000256" key="3">
    <source>
        <dbReference type="ARBA" id="ARBA00023125"/>
    </source>
</evidence>
<keyword evidence="4" id="KW-0233">DNA recombination</keyword>
<dbReference type="InterPro" id="IPR010998">
    <property type="entry name" value="Integrase_recombinase_N"/>
</dbReference>
<dbReference type="AlphaFoldDB" id="A0A7X0EFL5"/>
<proteinExistence type="inferred from homology"/>
<evidence type="ECO:0000259" key="5">
    <source>
        <dbReference type="PROSITE" id="PS51898"/>
    </source>
</evidence>
<dbReference type="Gene3D" id="3.30.160.390">
    <property type="entry name" value="Integrase, DNA-binding domain"/>
    <property type="match status" value="1"/>
</dbReference>
<dbReference type="PANTHER" id="PTHR30629:SF2">
    <property type="entry name" value="PROPHAGE INTEGRASE INTS-RELATED"/>
    <property type="match status" value="1"/>
</dbReference>
<reference evidence="6 7" key="1">
    <citation type="submission" date="2020-08" db="EMBL/GenBank/DDBJ databases">
        <title>Genomic Encyclopedia of Type Strains, Phase IV (KMG-IV): sequencing the most valuable type-strain genomes for metagenomic binning, comparative biology and taxonomic classification.</title>
        <authorList>
            <person name="Goeker M."/>
        </authorList>
    </citation>
    <scope>NUCLEOTIDE SEQUENCE [LARGE SCALE GENOMIC DNA]</scope>
    <source>
        <strain evidence="6 7">DSM 22198</strain>
    </source>
</reference>
<dbReference type="GO" id="GO:0003677">
    <property type="term" value="F:DNA binding"/>
    <property type="evidence" value="ECO:0007669"/>
    <property type="project" value="UniProtKB-KW"/>
</dbReference>
<dbReference type="Pfam" id="PF22022">
    <property type="entry name" value="Phage_int_M"/>
    <property type="match status" value="1"/>
</dbReference>
<name>A0A7X0EFL5_9PROT</name>
<dbReference type="GO" id="GO:0006310">
    <property type="term" value="P:DNA recombination"/>
    <property type="evidence" value="ECO:0007669"/>
    <property type="project" value="UniProtKB-KW"/>
</dbReference>
<evidence type="ECO:0000313" key="6">
    <source>
        <dbReference type="EMBL" id="MBB6254115.1"/>
    </source>
</evidence>
<evidence type="ECO:0000256" key="1">
    <source>
        <dbReference type="ARBA" id="ARBA00008857"/>
    </source>
</evidence>
<evidence type="ECO:0000313" key="7">
    <source>
        <dbReference type="Proteomes" id="UP000539175"/>
    </source>
</evidence>
<gene>
    <name evidence="6" type="ORF">FHS74_004698</name>
</gene>
<dbReference type="InterPro" id="IPR013762">
    <property type="entry name" value="Integrase-like_cat_sf"/>
</dbReference>
<dbReference type="InterPro" id="IPR038488">
    <property type="entry name" value="Integrase_DNA-bd_sf"/>
</dbReference>
<dbReference type="GO" id="GO:0015074">
    <property type="term" value="P:DNA integration"/>
    <property type="evidence" value="ECO:0007669"/>
    <property type="project" value="UniProtKB-KW"/>
</dbReference>
<dbReference type="InterPro" id="IPR050808">
    <property type="entry name" value="Phage_Integrase"/>
</dbReference>
<dbReference type="PROSITE" id="PS51898">
    <property type="entry name" value="TYR_RECOMBINASE"/>
    <property type="match status" value="1"/>
</dbReference>
<dbReference type="Gene3D" id="1.10.443.10">
    <property type="entry name" value="Intergrase catalytic core"/>
    <property type="match status" value="1"/>
</dbReference>
<dbReference type="InterPro" id="IPR025166">
    <property type="entry name" value="Integrase_DNA_bind_dom"/>
</dbReference>
<sequence>MAVKLTERVVKGLEPPASGNRITYDSDVTGFGARVTALGKVSFILNYRADGGRERRITIGSWPDWPVEKARSQAKELKRQVDLGEDPMGDRHARRAAPTVQDLAERYQGEHLPKKRPGSAKEDERNMRVHVLPRLGRMKVADVRFSDVDRLHQDISRTAPYAANRVLSLLSKMFNLAIKWEMRTDNPVRGVDKNAEEKRKRYLAGAELIALTEVLQTHRERSSANVVRLLLLTGARRGEVLSARWDQFDLTSGLWVKPGATTKQKTEHRVPLSAPARQLLAEMRAQAEKVAPANRSPFVFPGDMPSKPMKDISSFWRAVTELASVNLFAAQPETDAGRLVAVLQAKLGRLPSYEEWLESARLEWAGRPGEAIPAGLTDVRVHDLRHTYASILVSAGLSLPIIGALLGHTQAQTTARYAHLMDDPLRAATERVGAVVGAATQPTTNVINLIERENHAL</sequence>
<keyword evidence="2" id="KW-0229">DNA integration</keyword>
<dbReference type="InterPro" id="IPR011010">
    <property type="entry name" value="DNA_brk_join_enz"/>
</dbReference>
<organism evidence="6 7">
    <name type="scientific">Nitrospirillum iridis</name>
    <dbReference type="NCBI Taxonomy" id="765888"/>
    <lineage>
        <taxon>Bacteria</taxon>
        <taxon>Pseudomonadati</taxon>
        <taxon>Pseudomonadota</taxon>
        <taxon>Alphaproteobacteria</taxon>
        <taxon>Rhodospirillales</taxon>
        <taxon>Azospirillaceae</taxon>
        <taxon>Nitrospirillum</taxon>
    </lineage>
</organism>
<evidence type="ECO:0000256" key="2">
    <source>
        <dbReference type="ARBA" id="ARBA00022908"/>
    </source>
</evidence>
<dbReference type="Pfam" id="PF13356">
    <property type="entry name" value="Arm-DNA-bind_3"/>
    <property type="match status" value="1"/>
</dbReference>